<protein>
    <submittedName>
        <fullName evidence="1">Uncharacterized protein</fullName>
    </submittedName>
</protein>
<name>A0A9X1R662_9FLAO</name>
<gene>
    <name evidence="1" type="ORF">K8344_13915</name>
</gene>
<proteinExistence type="predicted"/>
<reference evidence="1" key="1">
    <citation type="submission" date="2021-09" db="EMBL/GenBank/DDBJ databases">
        <title>Genome of Aequorivita sp. strain F64183.</title>
        <authorList>
            <person name="Wang Y."/>
        </authorList>
    </citation>
    <scope>NUCLEOTIDE SEQUENCE</scope>
    <source>
        <strain evidence="1">F64183</strain>
    </source>
</reference>
<comment type="caution">
    <text evidence="1">The sequence shown here is derived from an EMBL/GenBank/DDBJ whole genome shotgun (WGS) entry which is preliminary data.</text>
</comment>
<evidence type="ECO:0000313" key="1">
    <source>
        <dbReference type="EMBL" id="MCG2432218.1"/>
    </source>
</evidence>
<dbReference type="RefSeq" id="WP_237609280.1">
    <property type="nucleotide sequence ID" value="NZ_JAIRBB010000048.1"/>
</dbReference>
<evidence type="ECO:0000313" key="2">
    <source>
        <dbReference type="Proteomes" id="UP001139462"/>
    </source>
</evidence>
<dbReference type="EMBL" id="JAIRBB010000048">
    <property type="protein sequence ID" value="MCG2432218.1"/>
    <property type="molecule type" value="Genomic_DNA"/>
</dbReference>
<sequence>MNDKRNIKTIAPFLAEDFIDLDEPIFDRDKYSILLNENSDRLKNFRKYLIWKLHDSWITELEIKSKKFEMKLNDFSTHVFGDTIVEKFKIDIEHDKLNFPVIIELKGNLNVGFFKVKENGEIESIEPIKVDEYLGEQILKLNNNQIEIAFELWYSNPNEDLPGERILIIVSAKEINIIENQKKAWNEIFGNKYDEYYKYFKEQFESDRYVSDYTECLKLVDEYEEKTKKPTA</sequence>
<dbReference type="AlphaFoldDB" id="A0A9X1R662"/>
<keyword evidence="2" id="KW-1185">Reference proteome</keyword>
<accession>A0A9X1R662</accession>
<dbReference type="Proteomes" id="UP001139462">
    <property type="component" value="Unassembled WGS sequence"/>
</dbReference>
<organism evidence="1 2">
    <name type="scientific">Aequorivita xiaoshiensis</name>
    <dbReference type="NCBI Taxonomy" id="2874476"/>
    <lineage>
        <taxon>Bacteria</taxon>
        <taxon>Pseudomonadati</taxon>
        <taxon>Bacteroidota</taxon>
        <taxon>Flavobacteriia</taxon>
        <taxon>Flavobacteriales</taxon>
        <taxon>Flavobacteriaceae</taxon>
        <taxon>Aequorivita</taxon>
    </lineage>
</organism>